<dbReference type="PANTHER" id="PTHR46112">
    <property type="entry name" value="AMINOPEPTIDASE"/>
    <property type="match status" value="1"/>
</dbReference>
<dbReference type="RefSeq" id="WP_212702950.1">
    <property type="nucleotide sequence ID" value="NZ_JADMKU010000027.1"/>
</dbReference>
<proteinExistence type="predicted"/>
<dbReference type="Pfam" id="PF00557">
    <property type="entry name" value="Peptidase_M24"/>
    <property type="match status" value="1"/>
</dbReference>
<dbReference type="PANTHER" id="PTHR46112:SF2">
    <property type="entry name" value="XAA-PRO AMINOPEPTIDASE P-RELATED"/>
    <property type="match status" value="1"/>
</dbReference>
<protein>
    <submittedName>
        <fullName evidence="2">M24 family metallopeptidase</fullName>
    </submittedName>
</protein>
<dbReference type="SUPFAM" id="SSF55920">
    <property type="entry name" value="Creatinase/aminopeptidase"/>
    <property type="match status" value="1"/>
</dbReference>
<evidence type="ECO:0000313" key="2">
    <source>
        <dbReference type="EMBL" id="MBR9653327.1"/>
    </source>
</evidence>
<name>A0ABS5HWH4_9RHOB</name>
<dbReference type="InterPro" id="IPR001714">
    <property type="entry name" value="Pept_M24_MAP"/>
</dbReference>
<dbReference type="Proteomes" id="UP001195941">
    <property type="component" value="Unassembled WGS sequence"/>
</dbReference>
<comment type="caution">
    <text evidence="2">The sequence shown here is derived from an EMBL/GenBank/DDBJ whole genome shotgun (WGS) entry which is preliminary data.</text>
</comment>
<organism evidence="2 3">
    <name type="scientific">Thalassovita aquimarina</name>
    <dbReference type="NCBI Taxonomy" id="2785917"/>
    <lineage>
        <taxon>Bacteria</taxon>
        <taxon>Pseudomonadati</taxon>
        <taxon>Pseudomonadota</taxon>
        <taxon>Alphaproteobacteria</taxon>
        <taxon>Rhodobacterales</taxon>
        <taxon>Roseobacteraceae</taxon>
        <taxon>Thalassovita</taxon>
    </lineage>
</organism>
<dbReference type="InterPro" id="IPR036005">
    <property type="entry name" value="Creatinase/aminopeptidase-like"/>
</dbReference>
<dbReference type="InterPro" id="IPR050659">
    <property type="entry name" value="Peptidase_M24B"/>
</dbReference>
<dbReference type="PRINTS" id="PR00599">
    <property type="entry name" value="MAPEPTIDASE"/>
</dbReference>
<accession>A0ABS5HWH4</accession>
<sequence length="369" mass="39927">MTDQTPRHELKASCCRSRRDALREELRRANCAGLLVLDRGQLTRLFNYRAREVFPAAGVILTDGPAVLSFGTIGSDCAVHADELRQYEPAFLFSLRPDPVDLALEQLMDLIPGGARLGMDGPLPLPLAGRVDPVDMRPVLARQKRRKDPDEVALIEAAAAAGEAAFAAIEPMLVEGTREIDVFAAYQAAAISAAGDQIGELGNDYRGGAMGGSPRRELLKTGDLIPIDTGVMLHGYHSDLCRTYPVGGEWSATQLAAARRVAEAHDLALSMIAPGVSCRHVYQELQRFLDGYQGHTFPTHLGHGIGLLPVETPRINPHWDDVFMEGDVFTLEPGLYSAELRAGVRIENDYVLAGDGIRALSDSVSNLPG</sequence>
<dbReference type="InterPro" id="IPR000994">
    <property type="entry name" value="Pept_M24"/>
</dbReference>
<dbReference type="Gene3D" id="3.90.230.10">
    <property type="entry name" value="Creatinase/methionine aminopeptidase superfamily"/>
    <property type="match status" value="1"/>
</dbReference>
<keyword evidence="3" id="KW-1185">Reference proteome</keyword>
<evidence type="ECO:0000313" key="3">
    <source>
        <dbReference type="Proteomes" id="UP001195941"/>
    </source>
</evidence>
<dbReference type="CDD" id="cd01066">
    <property type="entry name" value="APP_MetAP"/>
    <property type="match status" value="1"/>
</dbReference>
<reference evidence="2 3" key="1">
    <citation type="journal article" date="2021" name="Arch. Microbiol.">
        <title>Thalassobius aquimarinus sp. nov., isolated from the Sea of Japan seashore.</title>
        <authorList>
            <person name="Kurilenko V.V."/>
            <person name="Romanenko L.A."/>
            <person name="Chernysheva N.Y."/>
            <person name="Velansky P.V."/>
            <person name="Tekutyeva L.A."/>
            <person name="Isaeva M.P."/>
            <person name="Mikhailov V.V."/>
        </authorList>
    </citation>
    <scope>NUCLEOTIDE SEQUENCE [LARGE SCALE GENOMIC DNA]</scope>
    <source>
        <strain evidence="2 3">KMM 8518</strain>
    </source>
</reference>
<dbReference type="EMBL" id="JADMKU010000027">
    <property type="protein sequence ID" value="MBR9653327.1"/>
    <property type="molecule type" value="Genomic_DNA"/>
</dbReference>
<feature type="domain" description="Peptidase M24" evidence="1">
    <location>
        <begin position="154"/>
        <end position="351"/>
    </location>
</feature>
<evidence type="ECO:0000259" key="1">
    <source>
        <dbReference type="Pfam" id="PF00557"/>
    </source>
</evidence>
<gene>
    <name evidence="2" type="ORF">IT775_19595</name>
</gene>